<dbReference type="Pfam" id="PF01757">
    <property type="entry name" value="Acyl_transf_3"/>
    <property type="match status" value="1"/>
</dbReference>
<reference evidence="10 11" key="1">
    <citation type="submission" date="2018-05" db="EMBL/GenBank/DDBJ databases">
        <title>Pararhodobacter marina sp. nov., isolated from deep-sea water of the Indian Ocean.</title>
        <authorList>
            <person name="Lai Q.Sr."/>
            <person name="Liu X."/>
            <person name="Shao Z."/>
        </authorList>
    </citation>
    <scope>NUCLEOTIDE SEQUENCE [LARGE SCALE GENOMIC DNA]</scope>
    <source>
        <strain evidence="10 11">CIC4N-9</strain>
    </source>
</reference>
<evidence type="ECO:0000313" key="10">
    <source>
        <dbReference type="EMBL" id="PWE28559.1"/>
    </source>
</evidence>
<evidence type="ECO:0000313" key="11">
    <source>
        <dbReference type="Proteomes" id="UP000244940"/>
    </source>
</evidence>
<evidence type="ECO:0000256" key="6">
    <source>
        <dbReference type="ARBA" id="ARBA00023136"/>
    </source>
</evidence>
<evidence type="ECO:0000259" key="9">
    <source>
        <dbReference type="Pfam" id="PF01757"/>
    </source>
</evidence>
<evidence type="ECO:0000256" key="1">
    <source>
        <dbReference type="ARBA" id="ARBA00004651"/>
    </source>
</evidence>
<dbReference type="GO" id="GO:0009246">
    <property type="term" value="P:enterobacterial common antigen biosynthetic process"/>
    <property type="evidence" value="ECO:0007669"/>
    <property type="project" value="TreeGrafter"/>
</dbReference>
<feature type="domain" description="Acyltransferase 3" evidence="9">
    <location>
        <begin position="94"/>
        <end position="397"/>
    </location>
</feature>
<keyword evidence="4 8" id="KW-0812">Transmembrane</keyword>
<dbReference type="GO" id="GO:0016413">
    <property type="term" value="F:O-acetyltransferase activity"/>
    <property type="evidence" value="ECO:0007669"/>
    <property type="project" value="TreeGrafter"/>
</dbReference>
<keyword evidence="11" id="KW-1185">Reference proteome</keyword>
<comment type="caution">
    <text evidence="10">The sequence shown here is derived from an EMBL/GenBank/DDBJ whole genome shotgun (WGS) entry which is preliminary data.</text>
</comment>
<gene>
    <name evidence="10" type="ORF">C4N9_11250</name>
</gene>
<name>A0A2U2C9M3_9RHOB</name>
<feature type="transmembrane region" description="Helical" evidence="8">
    <location>
        <begin position="354"/>
        <end position="375"/>
    </location>
</feature>
<feature type="transmembrane region" description="Helical" evidence="8">
    <location>
        <begin position="229"/>
        <end position="245"/>
    </location>
</feature>
<keyword evidence="3" id="KW-1003">Cell membrane</keyword>
<dbReference type="PANTHER" id="PTHR40074:SF2">
    <property type="entry name" value="O-ACETYLTRANSFERASE WECH"/>
    <property type="match status" value="1"/>
</dbReference>
<proteinExistence type="inferred from homology"/>
<comment type="subcellular location">
    <subcellularLocation>
        <location evidence="1">Cell membrane</location>
        <topology evidence="1">Multi-pass membrane protein</topology>
    </subcellularLocation>
</comment>
<evidence type="ECO:0000256" key="2">
    <source>
        <dbReference type="ARBA" id="ARBA00007400"/>
    </source>
</evidence>
<feature type="transmembrane region" description="Helical" evidence="8">
    <location>
        <begin position="199"/>
        <end position="217"/>
    </location>
</feature>
<sequence length="413" mass="45816">MRLCLDRGRQRPDRGRPAPQAGAGGQDRRGDLGRGLIATRRGRFRPRPLRAASSRCPTKSPECSGFGPNWRRNFRRPSIFPPEFVARLGRMTRIHSIDYLKFLVATGVVWAHAVLLSGHFHVPTYLFGQGLVRNAVPVFAMISGFLLHATHRKGRTARWLTVLGCAYLFWCLVYLPIWLDGSHMSMPDLIYQLIFGPIHLWYMAALVVAVAMVMTVLRFAPSEIAAQRWLAGSALVLLLTGNAIQSVDFYTSIDMPLNSYRNGAFVEYPFVAMGYLLAGVIRKKGLDWLPRAPVLWLILAGLAVLRLIEAAFSLHYAGLSPAAPPELPPLAVAFCVTLLLAMMRTPLPAPRAPLGMISMFVYFLHYIVILSALSVGIGNVWALTVIGVLVPTMATYALIWTLGFIRPLLQSDR</sequence>
<dbReference type="EMBL" id="QEYD01000006">
    <property type="protein sequence ID" value="PWE28559.1"/>
    <property type="molecule type" value="Genomic_DNA"/>
</dbReference>
<dbReference type="PANTHER" id="PTHR40074">
    <property type="entry name" value="O-ACETYLTRANSFERASE WECH"/>
    <property type="match status" value="1"/>
</dbReference>
<dbReference type="AlphaFoldDB" id="A0A2U2C9M3"/>
<accession>A0A2U2C9M3</accession>
<organism evidence="10 11">
    <name type="scientific">Pararhodobacter marinus</name>
    <dbReference type="NCBI Taxonomy" id="2184063"/>
    <lineage>
        <taxon>Bacteria</taxon>
        <taxon>Pseudomonadati</taxon>
        <taxon>Pseudomonadota</taxon>
        <taxon>Alphaproteobacteria</taxon>
        <taxon>Rhodobacterales</taxon>
        <taxon>Paracoccaceae</taxon>
        <taxon>Pararhodobacter</taxon>
    </lineage>
</organism>
<keyword evidence="6 8" id="KW-0472">Membrane</keyword>
<feature type="transmembrane region" description="Helical" evidence="8">
    <location>
        <begin position="99"/>
        <end position="120"/>
    </location>
</feature>
<dbReference type="OrthoDB" id="265992at2"/>
<feature type="transmembrane region" description="Helical" evidence="8">
    <location>
        <begin position="126"/>
        <end position="147"/>
    </location>
</feature>
<comment type="similarity">
    <text evidence="2">Belongs to the acyltransferase 3 family.</text>
</comment>
<feature type="transmembrane region" description="Helical" evidence="8">
    <location>
        <begin position="265"/>
        <end position="282"/>
    </location>
</feature>
<feature type="transmembrane region" description="Helical" evidence="8">
    <location>
        <begin position="329"/>
        <end position="347"/>
    </location>
</feature>
<feature type="transmembrane region" description="Helical" evidence="8">
    <location>
        <begin position="294"/>
        <end position="317"/>
    </location>
</feature>
<dbReference type="InterPro" id="IPR002656">
    <property type="entry name" value="Acyl_transf_3_dom"/>
</dbReference>
<evidence type="ECO:0000256" key="7">
    <source>
        <dbReference type="SAM" id="MobiDB-lite"/>
    </source>
</evidence>
<feature type="region of interest" description="Disordered" evidence="7">
    <location>
        <begin position="1"/>
        <end position="36"/>
    </location>
</feature>
<feature type="compositionally biased region" description="Basic and acidic residues" evidence="7">
    <location>
        <begin position="1"/>
        <end position="16"/>
    </location>
</feature>
<keyword evidence="5 8" id="KW-1133">Transmembrane helix</keyword>
<evidence type="ECO:0000256" key="8">
    <source>
        <dbReference type="SAM" id="Phobius"/>
    </source>
</evidence>
<dbReference type="GO" id="GO:0005886">
    <property type="term" value="C:plasma membrane"/>
    <property type="evidence" value="ECO:0007669"/>
    <property type="project" value="UniProtKB-SubCell"/>
</dbReference>
<protein>
    <recommendedName>
        <fullName evidence="9">Acyltransferase 3 domain-containing protein</fullName>
    </recommendedName>
</protein>
<feature type="transmembrane region" description="Helical" evidence="8">
    <location>
        <begin position="381"/>
        <end position="405"/>
    </location>
</feature>
<dbReference type="Proteomes" id="UP000244940">
    <property type="component" value="Unassembled WGS sequence"/>
</dbReference>
<evidence type="ECO:0000256" key="4">
    <source>
        <dbReference type="ARBA" id="ARBA00022692"/>
    </source>
</evidence>
<evidence type="ECO:0000256" key="3">
    <source>
        <dbReference type="ARBA" id="ARBA00022475"/>
    </source>
</evidence>
<evidence type="ECO:0000256" key="5">
    <source>
        <dbReference type="ARBA" id="ARBA00022989"/>
    </source>
</evidence>
<feature type="transmembrane region" description="Helical" evidence="8">
    <location>
        <begin position="159"/>
        <end position="179"/>
    </location>
</feature>